<evidence type="ECO:0000313" key="2">
    <source>
        <dbReference type="Proteomes" id="UP000198836"/>
    </source>
</evidence>
<sequence length="57" mass="6197">MGSNNNSYGQNKAHYNSAVSAKNSCVKINSTSKSNLVRVTSNQINNGRSQAYKHLIP</sequence>
<dbReference type="Proteomes" id="UP000198836">
    <property type="component" value="Unassembled WGS sequence"/>
</dbReference>
<keyword evidence="2" id="KW-1185">Reference proteome</keyword>
<evidence type="ECO:0000313" key="1">
    <source>
        <dbReference type="EMBL" id="SFA60157.1"/>
    </source>
</evidence>
<name>A0A1I0U8M2_9SPHI</name>
<protein>
    <submittedName>
        <fullName evidence="1">Uncharacterized protein</fullName>
    </submittedName>
</protein>
<organism evidence="1 2">
    <name type="scientific">Pedobacter suwonensis</name>
    <dbReference type="NCBI Taxonomy" id="332999"/>
    <lineage>
        <taxon>Bacteria</taxon>
        <taxon>Pseudomonadati</taxon>
        <taxon>Bacteroidota</taxon>
        <taxon>Sphingobacteriia</taxon>
        <taxon>Sphingobacteriales</taxon>
        <taxon>Sphingobacteriaceae</taxon>
        <taxon>Pedobacter</taxon>
    </lineage>
</organism>
<gene>
    <name evidence="1" type="ORF">SAMN04488511_12536</name>
</gene>
<dbReference type="AlphaFoldDB" id="A0A1I0U8M2"/>
<reference evidence="2" key="1">
    <citation type="submission" date="2016-10" db="EMBL/GenBank/DDBJ databases">
        <authorList>
            <person name="Varghese N."/>
            <person name="Submissions S."/>
        </authorList>
    </citation>
    <scope>NUCLEOTIDE SEQUENCE [LARGE SCALE GENOMIC DNA]</scope>
    <source>
        <strain evidence="2">DSM 18130</strain>
    </source>
</reference>
<dbReference type="EMBL" id="FOJM01000025">
    <property type="protein sequence ID" value="SFA60157.1"/>
    <property type="molecule type" value="Genomic_DNA"/>
</dbReference>
<proteinExistence type="predicted"/>
<accession>A0A1I0U8M2</accession>
<dbReference type="STRING" id="332999.SAMN04488511_12536"/>